<evidence type="ECO:0000313" key="1">
    <source>
        <dbReference type="EMBL" id="MEJ7137890.1"/>
    </source>
</evidence>
<keyword evidence="2" id="KW-1185">Reference proteome</keyword>
<dbReference type="EC" id="2.7.4.16" evidence="1"/>
<comment type="caution">
    <text evidence="1">The sequence shown here is derived from an EMBL/GenBank/DDBJ whole genome shotgun (WGS) entry which is preliminary data.</text>
</comment>
<protein>
    <submittedName>
        <fullName evidence="1">Thiamine-phosphate kinase</fullName>
        <ecNumber evidence="1">2.7.4.16</ecNumber>
    </submittedName>
</protein>
<name>A0ACC6P0X4_9BURK</name>
<reference evidence="1" key="1">
    <citation type="submission" date="2023-10" db="EMBL/GenBank/DDBJ databases">
        <title>Amphibacter perezi, gen. nov., sp. nov. a novel taxa of the family Comamonadaceae, class Betaproteobacteria isolated from the skin microbiota of Pelophylax perezi from different populations.</title>
        <authorList>
            <person name="Costa S."/>
            <person name="Proenca D.N."/>
            <person name="Lopes I."/>
            <person name="Morais P.V."/>
        </authorList>
    </citation>
    <scope>NUCLEOTIDE SEQUENCE</scope>
    <source>
        <strain evidence="1">SL12-8</strain>
    </source>
</reference>
<proteinExistence type="predicted"/>
<keyword evidence="1" id="KW-0418">Kinase</keyword>
<gene>
    <name evidence="1" type="primary">thiL</name>
    <name evidence="1" type="ORF">RV045_05510</name>
</gene>
<evidence type="ECO:0000313" key="2">
    <source>
        <dbReference type="Proteomes" id="UP001364695"/>
    </source>
</evidence>
<sequence length="339" mass="34988">MPTAEFDLIRRCFTRPPVHGAGEVSVVSLVSLGIGDDCAVLQPTPGQQWCVSTDTLVAGVHFFEDVDAARLGHKALAVNLSDLAACGATPRAFFLALSLPRAMAAKEAWCQSLAHGLFALADAHGAVLAGGDTTRGPLSLTLTVMGEVPQGQALLRSGARVGDEVWISGDLGGAYLGLQSRREPGRFALGPLFQAAIDRLECPQPRVALGQALRGIAHSAIDLSDGLVADLGHVARASGQADGPLHFELDFDRLPAHPALALLDDVQRQQAILAGGDDYELAFTAPVGAHAAVLAAAQASGTPVHCVGRVRPAQPAEAAVIVVADGQALAPPTGGFVHF</sequence>
<organism evidence="1 2">
    <name type="scientific">Amphibiibacter pelophylacis</name>
    <dbReference type="NCBI Taxonomy" id="1799477"/>
    <lineage>
        <taxon>Bacteria</taxon>
        <taxon>Pseudomonadati</taxon>
        <taxon>Pseudomonadota</taxon>
        <taxon>Betaproteobacteria</taxon>
        <taxon>Burkholderiales</taxon>
        <taxon>Sphaerotilaceae</taxon>
        <taxon>Amphibiibacter</taxon>
    </lineage>
</organism>
<keyword evidence="1" id="KW-0808">Transferase</keyword>
<dbReference type="Proteomes" id="UP001364695">
    <property type="component" value="Unassembled WGS sequence"/>
</dbReference>
<accession>A0ACC6P0X4</accession>
<dbReference type="EMBL" id="JAWDIE010000006">
    <property type="protein sequence ID" value="MEJ7137890.1"/>
    <property type="molecule type" value="Genomic_DNA"/>
</dbReference>